<dbReference type="EMBL" id="JAPQKH010000006">
    <property type="protein sequence ID" value="KAJ5093081.1"/>
    <property type="molecule type" value="Genomic_DNA"/>
</dbReference>
<keyword evidence="3" id="KW-1185">Reference proteome</keyword>
<reference evidence="2" key="1">
    <citation type="submission" date="2022-11" db="EMBL/GenBank/DDBJ databases">
        <authorList>
            <person name="Petersen C."/>
        </authorList>
    </citation>
    <scope>NUCLEOTIDE SEQUENCE</scope>
    <source>
        <strain evidence="2">IBT 30069</strain>
    </source>
</reference>
<organism evidence="2 3">
    <name type="scientific">Penicillium angulare</name>
    <dbReference type="NCBI Taxonomy" id="116970"/>
    <lineage>
        <taxon>Eukaryota</taxon>
        <taxon>Fungi</taxon>
        <taxon>Dikarya</taxon>
        <taxon>Ascomycota</taxon>
        <taxon>Pezizomycotina</taxon>
        <taxon>Eurotiomycetes</taxon>
        <taxon>Eurotiomycetidae</taxon>
        <taxon>Eurotiales</taxon>
        <taxon>Aspergillaceae</taxon>
        <taxon>Penicillium</taxon>
    </lineage>
</organism>
<gene>
    <name evidence="2" type="ORF">N7456_008942</name>
</gene>
<dbReference type="Proteomes" id="UP001149165">
    <property type="component" value="Unassembled WGS sequence"/>
</dbReference>
<feature type="compositionally biased region" description="Basic and acidic residues" evidence="1">
    <location>
        <begin position="398"/>
        <end position="421"/>
    </location>
</feature>
<feature type="compositionally biased region" description="Polar residues" evidence="1">
    <location>
        <begin position="452"/>
        <end position="474"/>
    </location>
</feature>
<evidence type="ECO:0000256" key="1">
    <source>
        <dbReference type="SAM" id="MobiDB-lite"/>
    </source>
</evidence>
<feature type="region of interest" description="Disordered" evidence="1">
    <location>
        <begin position="17"/>
        <end position="68"/>
    </location>
</feature>
<feature type="compositionally biased region" description="Low complexity" evidence="1">
    <location>
        <begin position="189"/>
        <end position="203"/>
    </location>
</feature>
<accession>A0A9W9F3T7</accession>
<feature type="region of interest" description="Disordered" evidence="1">
    <location>
        <begin position="219"/>
        <end position="489"/>
    </location>
</feature>
<proteinExistence type="predicted"/>
<feature type="compositionally biased region" description="Basic residues" evidence="1">
    <location>
        <begin position="422"/>
        <end position="431"/>
    </location>
</feature>
<dbReference type="OrthoDB" id="20105at2759"/>
<feature type="compositionally biased region" description="Polar residues" evidence="1">
    <location>
        <begin position="251"/>
        <end position="272"/>
    </location>
</feature>
<protein>
    <submittedName>
        <fullName evidence="2">Uncharacterized protein</fullName>
    </submittedName>
</protein>
<feature type="compositionally biased region" description="Low complexity" evidence="1">
    <location>
        <begin position="288"/>
        <end position="302"/>
    </location>
</feature>
<comment type="caution">
    <text evidence="2">The sequence shown here is derived from an EMBL/GenBank/DDBJ whole genome shotgun (WGS) entry which is preliminary data.</text>
</comment>
<dbReference type="AlphaFoldDB" id="A0A9W9F3T7"/>
<reference evidence="2" key="2">
    <citation type="journal article" date="2023" name="IMA Fungus">
        <title>Comparative genomic study of the Penicillium genus elucidates a diverse pangenome and 15 lateral gene transfer events.</title>
        <authorList>
            <person name="Petersen C."/>
            <person name="Sorensen T."/>
            <person name="Nielsen M.R."/>
            <person name="Sondergaard T.E."/>
            <person name="Sorensen J.L."/>
            <person name="Fitzpatrick D.A."/>
            <person name="Frisvad J.C."/>
            <person name="Nielsen K.L."/>
        </authorList>
    </citation>
    <scope>NUCLEOTIDE SEQUENCE</scope>
    <source>
        <strain evidence="2">IBT 30069</strain>
    </source>
</reference>
<name>A0A9W9F3T7_9EURO</name>
<feature type="region of interest" description="Disordered" evidence="1">
    <location>
        <begin position="189"/>
        <end position="208"/>
    </location>
</feature>
<evidence type="ECO:0000313" key="2">
    <source>
        <dbReference type="EMBL" id="KAJ5093081.1"/>
    </source>
</evidence>
<feature type="compositionally biased region" description="Low complexity" evidence="1">
    <location>
        <begin position="384"/>
        <end position="393"/>
    </location>
</feature>
<feature type="compositionally biased region" description="Basic and acidic residues" evidence="1">
    <location>
        <begin position="478"/>
        <end position="489"/>
    </location>
</feature>
<sequence>MLLTLQPQYTDGEFNEYTTIQTTHPTPRSSWSEYCGPDTAPMESAGKELPPPSTLVQPQPQPAMPVSLPPAPQLWQGTEAMQQWLVAKAEDDRRIQEEERTRQESLRLDQRKVEQSILFESLRAGVPPPLVPLIFTGMNQSNGVSTQLLIDAAQQWVSQSSRGVSASSSQPQQAFAEHTTSTTLPPINAQAQAQAQAPSSQPSVGVHQRDMRTLATSMYTPQLPSMRAVDPPGQQTGNRSSVSSLGAGFPTQASRPVDTQQPQSAQRSSIGSAQYLVAPPNPQGAPTQQDSRQSRRSSPSISFHHWVPPGAQSQAQPSIKDQPEANLVSLPSHPTARTEVHSFYSPTRKRKSQTAHTSTAPPATRSYDLRDSRSARHSPPTMGQSHQHQQPPQSAMPTRHETPAVEERPATRRLDSTEKLSPRMRRRRSTRSFKFGLESQSPEPYRPAQAKPSFQIQAPASDPENASNPSQDTGDTAKPNRAEGKAGHP</sequence>
<feature type="compositionally biased region" description="Polar residues" evidence="1">
    <location>
        <begin position="17"/>
        <end position="32"/>
    </location>
</feature>
<evidence type="ECO:0000313" key="3">
    <source>
        <dbReference type="Proteomes" id="UP001149165"/>
    </source>
</evidence>
<feature type="compositionally biased region" description="Polar residues" evidence="1">
    <location>
        <begin position="233"/>
        <end position="244"/>
    </location>
</feature>
<feature type="compositionally biased region" description="Pro residues" evidence="1">
    <location>
        <begin position="49"/>
        <end position="68"/>
    </location>
</feature>